<dbReference type="GO" id="GO:0005868">
    <property type="term" value="C:cytoplasmic dynein complex"/>
    <property type="evidence" value="ECO:0007669"/>
    <property type="project" value="TreeGrafter"/>
</dbReference>
<accession>A0A9P8PVY0</accession>
<dbReference type="Proteomes" id="UP000769528">
    <property type="component" value="Unassembled WGS sequence"/>
</dbReference>
<dbReference type="AlphaFoldDB" id="A0A9P8PVY0"/>
<gene>
    <name evidence="7" type="ORF">WICMUC_001386</name>
</gene>
<evidence type="ECO:0008006" key="9">
    <source>
        <dbReference type="Google" id="ProtNLM"/>
    </source>
</evidence>
<keyword evidence="4" id="KW-0677">Repeat</keyword>
<feature type="compositionally biased region" description="Basic and acidic residues" evidence="6">
    <location>
        <begin position="118"/>
        <end position="133"/>
    </location>
</feature>
<proteinExistence type="predicted"/>
<evidence type="ECO:0000256" key="6">
    <source>
        <dbReference type="SAM" id="MobiDB-lite"/>
    </source>
</evidence>
<comment type="caution">
    <text evidence="7">The sequence shown here is derived from an EMBL/GenBank/DDBJ whole genome shotgun (WGS) entry which is preliminary data.</text>
</comment>
<feature type="region of interest" description="Disordered" evidence="6">
    <location>
        <begin position="1"/>
        <end position="39"/>
    </location>
</feature>
<keyword evidence="3 5" id="KW-0853">WD repeat</keyword>
<evidence type="ECO:0000256" key="3">
    <source>
        <dbReference type="ARBA" id="ARBA00022574"/>
    </source>
</evidence>
<sequence length="536" mass="61012">MSRRSEIEAKRQRLEELKKQREQRSSLAIERSINENKDTPIDELVGNLVDSNVSASVKSSAPSVSTSKTVEYKSISIQTEIEKSTVPREIITYSKGIQTVEIEPEEEKEETDEEVTEEEKGGERGKDTVKESEQNDEEIIINSAKSFDTDYDNEPLVVDDTKISIFLTRSFKIINRALQEEKDILRDYKKSFYESSLLKDNQKTFAKLKDLKLPSGIYSFDISTFSRDLLAISTGNEVFIYNLHFQNLEAQISSISKVTNVRFSKVHSNLLIGTCFNGKIKIWDLDESKRSSVYLESTTSIKTHSYPISSIIQKIENNAEILTTCSTDGKICNWKTLLLSHTVDEPITLKPPKSLGLPYDELTPTTLIQLGSEFNSNLLLGSEDGKIYAISKINLKENQIEKVFEHHSGPITSLSISEQFPNFFLSSSFDWKCLMWDLTKAEPVLQIYKNDPILKCQLRPYHETHLSIIYGSCFEIISSITSVSLLTIETESILNNFIFTDENHIVLGSVDGVVSFYEIYLESDSNETEKFRKKHL</sequence>
<dbReference type="SMART" id="SM00320">
    <property type="entry name" value="WD40"/>
    <property type="match status" value="5"/>
</dbReference>
<protein>
    <recommendedName>
        <fullName evidence="9">WD40 repeat-like protein</fullName>
    </recommendedName>
</protein>
<evidence type="ECO:0000256" key="5">
    <source>
        <dbReference type="PROSITE-ProRule" id="PRU00221"/>
    </source>
</evidence>
<evidence type="ECO:0000256" key="2">
    <source>
        <dbReference type="ARBA" id="ARBA00022490"/>
    </source>
</evidence>
<dbReference type="Pfam" id="PF00400">
    <property type="entry name" value="WD40"/>
    <property type="match status" value="1"/>
</dbReference>
<dbReference type="Gene3D" id="2.130.10.10">
    <property type="entry name" value="YVTN repeat-like/Quinoprotein amine dehydrogenase"/>
    <property type="match status" value="2"/>
</dbReference>
<dbReference type="OrthoDB" id="366230at2759"/>
<name>A0A9P8PVY0_9ASCO</name>
<dbReference type="PROSITE" id="PS50082">
    <property type="entry name" value="WD_REPEATS_2"/>
    <property type="match status" value="1"/>
</dbReference>
<dbReference type="EMBL" id="JAEUBF010000443">
    <property type="protein sequence ID" value="KAH3678369.1"/>
    <property type="molecule type" value="Genomic_DNA"/>
</dbReference>
<reference evidence="7" key="1">
    <citation type="journal article" date="2021" name="Open Biol.">
        <title>Shared evolutionary footprints suggest mitochondrial oxidative damage underlies multiple complex I losses in fungi.</title>
        <authorList>
            <person name="Schikora-Tamarit M.A."/>
            <person name="Marcet-Houben M."/>
            <person name="Nosek J."/>
            <person name="Gabaldon T."/>
        </authorList>
    </citation>
    <scope>NUCLEOTIDE SEQUENCE</scope>
    <source>
        <strain evidence="7">CBS6341</strain>
    </source>
</reference>
<feature type="repeat" description="WD" evidence="5">
    <location>
        <begin position="404"/>
        <end position="446"/>
    </location>
</feature>
<feature type="compositionally biased region" description="Basic and acidic residues" evidence="6">
    <location>
        <begin position="1"/>
        <end position="24"/>
    </location>
</feature>
<dbReference type="GO" id="GO:0005737">
    <property type="term" value="C:cytoplasm"/>
    <property type="evidence" value="ECO:0007669"/>
    <property type="project" value="UniProtKB-SubCell"/>
</dbReference>
<dbReference type="PANTHER" id="PTHR12442">
    <property type="entry name" value="DYNEIN INTERMEDIATE CHAIN"/>
    <property type="match status" value="1"/>
</dbReference>
<dbReference type="PANTHER" id="PTHR12442:SF22">
    <property type="entry name" value="CYTOPLASMIC DYNEIN 1 INTERMEDIATE CHAIN-RELATED"/>
    <property type="match status" value="1"/>
</dbReference>
<evidence type="ECO:0000313" key="7">
    <source>
        <dbReference type="EMBL" id="KAH3678369.1"/>
    </source>
</evidence>
<keyword evidence="8" id="KW-1185">Reference proteome</keyword>
<feature type="compositionally biased region" description="Acidic residues" evidence="6">
    <location>
        <begin position="102"/>
        <end position="117"/>
    </location>
</feature>
<keyword evidence="2" id="KW-0963">Cytoplasm</keyword>
<evidence type="ECO:0000256" key="1">
    <source>
        <dbReference type="ARBA" id="ARBA00004496"/>
    </source>
</evidence>
<reference evidence="7" key="2">
    <citation type="submission" date="2021-01" db="EMBL/GenBank/DDBJ databases">
        <authorList>
            <person name="Schikora-Tamarit M.A."/>
        </authorList>
    </citation>
    <scope>NUCLEOTIDE SEQUENCE</scope>
    <source>
        <strain evidence="7">CBS6341</strain>
    </source>
</reference>
<dbReference type="GO" id="GO:0045504">
    <property type="term" value="F:dynein heavy chain binding"/>
    <property type="evidence" value="ECO:0007669"/>
    <property type="project" value="TreeGrafter"/>
</dbReference>
<dbReference type="InterPro" id="IPR001680">
    <property type="entry name" value="WD40_rpt"/>
</dbReference>
<dbReference type="GO" id="GO:0045503">
    <property type="term" value="F:dynein light chain binding"/>
    <property type="evidence" value="ECO:0007669"/>
    <property type="project" value="TreeGrafter"/>
</dbReference>
<dbReference type="InterPro" id="IPR050687">
    <property type="entry name" value="Dynein_IC"/>
</dbReference>
<dbReference type="InterPro" id="IPR015943">
    <property type="entry name" value="WD40/YVTN_repeat-like_dom_sf"/>
</dbReference>
<dbReference type="InterPro" id="IPR036322">
    <property type="entry name" value="WD40_repeat_dom_sf"/>
</dbReference>
<evidence type="ECO:0000256" key="4">
    <source>
        <dbReference type="ARBA" id="ARBA00022737"/>
    </source>
</evidence>
<feature type="region of interest" description="Disordered" evidence="6">
    <location>
        <begin position="102"/>
        <end position="135"/>
    </location>
</feature>
<comment type="subcellular location">
    <subcellularLocation>
        <location evidence="1">Cytoplasm</location>
    </subcellularLocation>
</comment>
<dbReference type="GO" id="GO:0010970">
    <property type="term" value="P:transport along microtubule"/>
    <property type="evidence" value="ECO:0007669"/>
    <property type="project" value="TreeGrafter"/>
</dbReference>
<evidence type="ECO:0000313" key="8">
    <source>
        <dbReference type="Proteomes" id="UP000769528"/>
    </source>
</evidence>
<dbReference type="SUPFAM" id="SSF50978">
    <property type="entry name" value="WD40 repeat-like"/>
    <property type="match status" value="1"/>
</dbReference>
<organism evidence="7 8">
    <name type="scientific">Wickerhamomyces mucosus</name>
    <dbReference type="NCBI Taxonomy" id="1378264"/>
    <lineage>
        <taxon>Eukaryota</taxon>
        <taxon>Fungi</taxon>
        <taxon>Dikarya</taxon>
        <taxon>Ascomycota</taxon>
        <taxon>Saccharomycotina</taxon>
        <taxon>Saccharomycetes</taxon>
        <taxon>Phaffomycetales</taxon>
        <taxon>Wickerhamomycetaceae</taxon>
        <taxon>Wickerhamomyces</taxon>
    </lineage>
</organism>